<feature type="region of interest" description="Disordered" evidence="1">
    <location>
        <begin position="28"/>
        <end position="56"/>
    </location>
</feature>
<dbReference type="AlphaFoldDB" id="A0AAV4IKB7"/>
<gene>
    <name evidence="2" type="ORF">ElyMa_003065200</name>
</gene>
<accession>A0AAV4IKB7</accession>
<evidence type="ECO:0000313" key="2">
    <source>
        <dbReference type="EMBL" id="GFS10592.1"/>
    </source>
</evidence>
<dbReference type="Proteomes" id="UP000762676">
    <property type="component" value="Unassembled WGS sequence"/>
</dbReference>
<name>A0AAV4IKB7_9GAST</name>
<sequence length="81" mass="8961">MVHLRRARLLPQLTADLGKSKASILPRVSPQGQRELPPSAQVVQLSKKKGGREERPGEVMRDLLWCKLNSCASLSTTKNQA</sequence>
<reference evidence="2 3" key="1">
    <citation type="journal article" date="2021" name="Elife">
        <title>Chloroplast acquisition without the gene transfer in kleptoplastic sea slugs, Plakobranchus ocellatus.</title>
        <authorList>
            <person name="Maeda T."/>
            <person name="Takahashi S."/>
            <person name="Yoshida T."/>
            <person name="Shimamura S."/>
            <person name="Takaki Y."/>
            <person name="Nagai Y."/>
            <person name="Toyoda A."/>
            <person name="Suzuki Y."/>
            <person name="Arimoto A."/>
            <person name="Ishii H."/>
            <person name="Satoh N."/>
            <person name="Nishiyama T."/>
            <person name="Hasebe M."/>
            <person name="Maruyama T."/>
            <person name="Minagawa J."/>
            <person name="Obokata J."/>
            <person name="Shigenobu S."/>
        </authorList>
    </citation>
    <scope>NUCLEOTIDE SEQUENCE [LARGE SCALE GENOMIC DNA]</scope>
</reference>
<evidence type="ECO:0000256" key="1">
    <source>
        <dbReference type="SAM" id="MobiDB-lite"/>
    </source>
</evidence>
<proteinExistence type="predicted"/>
<dbReference type="EMBL" id="BMAT01006342">
    <property type="protein sequence ID" value="GFS10592.1"/>
    <property type="molecule type" value="Genomic_DNA"/>
</dbReference>
<evidence type="ECO:0000313" key="3">
    <source>
        <dbReference type="Proteomes" id="UP000762676"/>
    </source>
</evidence>
<comment type="caution">
    <text evidence="2">The sequence shown here is derived from an EMBL/GenBank/DDBJ whole genome shotgun (WGS) entry which is preliminary data.</text>
</comment>
<protein>
    <submittedName>
        <fullName evidence="2">Uncharacterized protein</fullName>
    </submittedName>
</protein>
<organism evidence="2 3">
    <name type="scientific">Elysia marginata</name>
    <dbReference type="NCBI Taxonomy" id="1093978"/>
    <lineage>
        <taxon>Eukaryota</taxon>
        <taxon>Metazoa</taxon>
        <taxon>Spiralia</taxon>
        <taxon>Lophotrochozoa</taxon>
        <taxon>Mollusca</taxon>
        <taxon>Gastropoda</taxon>
        <taxon>Heterobranchia</taxon>
        <taxon>Euthyneura</taxon>
        <taxon>Panpulmonata</taxon>
        <taxon>Sacoglossa</taxon>
        <taxon>Placobranchoidea</taxon>
        <taxon>Plakobranchidae</taxon>
        <taxon>Elysia</taxon>
    </lineage>
</organism>
<keyword evidence="3" id="KW-1185">Reference proteome</keyword>